<proteinExistence type="predicted"/>
<feature type="compositionally biased region" description="Basic residues" evidence="1">
    <location>
        <begin position="395"/>
        <end position="407"/>
    </location>
</feature>
<feature type="region of interest" description="Disordered" evidence="1">
    <location>
        <begin position="395"/>
        <end position="420"/>
    </location>
</feature>
<dbReference type="AlphaFoldDB" id="A0AAD7DRZ0"/>
<organism evidence="2 3">
    <name type="scientific">Mycena rosella</name>
    <name type="common">Pink bonnet</name>
    <name type="synonym">Agaricus rosellus</name>
    <dbReference type="NCBI Taxonomy" id="1033263"/>
    <lineage>
        <taxon>Eukaryota</taxon>
        <taxon>Fungi</taxon>
        <taxon>Dikarya</taxon>
        <taxon>Basidiomycota</taxon>
        <taxon>Agaricomycotina</taxon>
        <taxon>Agaricomycetes</taxon>
        <taxon>Agaricomycetidae</taxon>
        <taxon>Agaricales</taxon>
        <taxon>Marasmiineae</taxon>
        <taxon>Mycenaceae</taxon>
        <taxon>Mycena</taxon>
    </lineage>
</organism>
<keyword evidence="3" id="KW-1185">Reference proteome</keyword>
<dbReference type="EMBL" id="JARKIE010000026">
    <property type="protein sequence ID" value="KAJ7698356.1"/>
    <property type="molecule type" value="Genomic_DNA"/>
</dbReference>
<dbReference type="Proteomes" id="UP001221757">
    <property type="component" value="Unassembled WGS sequence"/>
</dbReference>
<comment type="caution">
    <text evidence="2">The sequence shown here is derived from an EMBL/GenBank/DDBJ whole genome shotgun (WGS) entry which is preliminary data.</text>
</comment>
<sequence length="437" mass="48859">MDHAWERWACRLEISVEDNTPHKATQGYASSRGTPLRPTTRNACEILRVEVWSSLMKVGSGKPEGGPAELDLAMYQKDAVPREVQKEGEHREVEIRRSTLGYRALRACRNRPTKTLEFDWLGLAPFGPVELAYRTFGSPVSRPALHLFVPLRCFPLSTYLGANEHKTPRAELAAVESTDGVIIISCPIAAIGPIFPCSRIPMVEAIFPGTTVDAIEHHTIYLNNNFEDFHSNPGGCRSAILTTHPELDGVRTECTMLVYWIDQSEATGHPLNWSTIPFLTEFLTTFLPAVYFFLFGAGASALKSSNLDQKNSGAQRDIKNQMIAHRFVRHQYISFLAPRNQQTSREAVESMLTAQGLMTPDAVQKDQVGCKDQCGSRTGAFAILAEGSVAGAEKGRKKYAKKGRRKEKKGERKERFQAPSPQKWLMYTRCFDTFKGF</sequence>
<accession>A0AAD7DRZ0</accession>
<protein>
    <submittedName>
        <fullName evidence="2">Uncharacterized protein</fullName>
    </submittedName>
</protein>
<evidence type="ECO:0000313" key="2">
    <source>
        <dbReference type="EMBL" id="KAJ7698356.1"/>
    </source>
</evidence>
<gene>
    <name evidence="2" type="ORF">B0H17DRAFT_1129882</name>
</gene>
<evidence type="ECO:0000313" key="3">
    <source>
        <dbReference type="Proteomes" id="UP001221757"/>
    </source>
</evidence>
<evidence type="ECO:0000256" key="1">
    <source>
        <dbReference type="SAM" id="MobiDB-lite"/>
    </source>
</evidence>
<reference evidence="2" key="1">
    <citation type="submission" date="2023-03" db="EMBL/GenBank/DDBJ databases">
        <title>Massive genome expansion in bonnet fungi (Mycena s.s.) driven by repeated elements and novel gene families across ecological guilds.</title>
        <authorList>
            <consortium name="Lawrence Berkeley National Laboratory"/>
            <person name="Harder C.B."/>
            <person name="Miyauchi S."/>
            <person name="Viragh M."/>
            <person name="Kuo A."/>
            <person name="Thoen E."/>
            <person name="Andreopoulos B."/>
            <person name="Lu D."/>
            <person name="Skrede I."/>
            <person name="Drula E."/>
            <person name="Henrissat B."/>
            <person name="Morin E."/>
            <person name="Kohler A."/>
            <person name="Barry K."/>
            <person name="LaButti K."/>
            <person name="Morin E."/>
            <person name="Salamov A."/>
            <person name="Lipzen A."/>
            <person name="Mereny Z."/>
            <person name="Hegedus B."/>
            <person name="Baldrian P."/>
            <person name="Stursova M."/>
            <person name="Weitz H."/>
            <person name="Taylor A."/>
            <person name="Grigoriev I.V."/>
            <person name="Nagy L.G."/>
            <person name="Martin F."/>
            <person name="Kauserud H."/>
        </authorList>
    </citation>
    <scope>NUCLEOTIDE SEQUENCE</scope>
    <source>
        <strain evidence="2">CBHHK067</strain>
    </source>
</reference>
<name>A0AAD7DRZ0_MYCRO</name>